<evidence type="ECO:0000313" key="2">
    <source>
        <dbReference type="EMBL" id="MCA5004937.1"/>
    </source>
</evidence>
<keyword evidence="3" id="KW-1185">Reference proteome</keyword>
<dbReference type="RefSeq" id="WP_225552327.1">
    <property type="nucleotide sequence ID" value="NZ_JADEYP010000010.1"/>
</dbReference>
<dbReference type="EMBL" id="JADEYP010000010">
    <property type="protein sequence ID" value="MCA5004937.1"/>
    <property type="molecule type" value="Genomic_DNA"/>
</dbReference>
<dbReference type="Pfam" id="PF22292">
    <property type="entry name" value="DUF6965"/>
    <property type="match status" value="1"/>
</dbReference>
<evidence type="ECO:0000259" key="1">
    <source>
        <dbReference type="Pfam" id="PF22292"/>
    </source>
</evidence>
<protein>
    <recommendedName>
        <fullName evidence="1">DUF6965 domain-containing protein</fullName>
    </recommendedName>
</protein>
<dbReference type="Proteomes" id="UP001165302">
    <property type="component" value="Unassembled WGS sequence"/>
</dbReference>
<reference evidence="2" key="1">
    <citation type="submission" date="2020-10" db="EMBL/GenBank/DDBJ databases">
        <authorList>
            <person name="Lu T."/>
            <person name="Wang Q."/>
            <person name="Han X."/>
        </authorList>
    </citation>
    <scope>NUCLEOTIDE SEQUENCE</scope>
    <source>
        <strain evidence="2">WQ 366</strain>
    </source>
</reference>
<dbReference type="InterPro" id="IPR054238">
    <property type="entry name" value="DUF6965"/>
</dbReference>
<feature type="domain" description="DUF6965" evidence="1">
    <location>
        <begin position="1"/>
        <end position="64"/>
    </location>
</feature>
<sequence length="67" mass="7907">MTIEELKEELLGKTFPEQVQISDDQIVVDVALFLKVQFIEVDQWQRDITKCPGYVRLMRFRGALHQN</sequence>
<evidence type="ECO:0000313" key="3">
    <source>
        <dbReference type="Proteomes" id="UP001165302"/>
    </source>
</evidence>
<name>A0ABS7Z5S5_9SPHI</name>
<gene>
    <name evidence="2" type="ORF">IPZ78_07185</name>
</gene>
<organism evidence="2 3">
    <name type="scientific">Sphingobacterium bovistauri</name>
    <dbReference type="NCBI Taxonomy" id="2781959"/>
    <lineage>
        <taxon>Bacteria</taxon>
        <taxon>Pseudomonadati</taxon>
        <taxon>Bacteroidota</taxon>
        <taxon>Sphingobacteriia</taxon>
        <taxon>Sphingobacteriales</taxon>
        <taxon>Sphingobacteriaceae</taxon>
        <taxon>Sphingobacterium</taxon>
    </lineage>
</organism>
<proteinExistence type="predicted"/>
<comment type="caution">
    <text evidence="2">The sequence shown here is derived from an EMBL/GenBank/DDBJ whole genome shotgun (WGS) entry which is preliminary data.</text>
</comment>
<accession>A0ABS7Z5S5</accession>